<dbReference type="InterPro" id="IPR002110">
    <property type="entry name" value="Ankyrin_rpt"/>
</dbReference>
<dbReference type="Gene3D" id="1.25.40.20">
    <property type="entry name" value="Ankyrin repeat-containing domain"/>
    <property type="match status" value="1"/>
</dbReference>
<dbReference type="Pfam" id="PF12796">
    <property type="entry name" value="Ank_2"/>
    <property type="match status" value="1"/>
</dbReference>
<accession>A0AAW0L049</accession>
<reference evidence="1 2" key="1">
    <citation type="journal article" date="2018" name="Sci. Data">
        <title>The draft genome sequence of cork oak.</title>
        <authorList>
            <person name="Ramos A.M."/>
            <person name="Usie A."/>
            <person name="Barbosa P."/>
            <person name="Barros P.M."/>
            <person name="Capote T."/>
            <person name="Chaves I."/>
            <person name="Simoes F."/>
            <person name="Abreu I."/>
            <person name="Carrasquinho I."/>
            <person name="Faro C."/>
            <person name="Guimaraes J.B."/>
            <person name="Mendonca D."/>
            <person name="Nobrega F."/>
            <person name="Rodrigues L."/>
            <person name="Saibo N.J.M."/>
            <person name="Varela M.C."/>
            <person name="Egas C."/>
            <person name="Matos J."/>
            <person name="Miguel C.M."/>
            <person name="Oliveira M.M."/>
            <person name="Ricardo C.P."/>
            <person name="Goncalves S."/>
        </authorList>
    </citation>
    <scope>NUCLEOTIDE SEQUENCE [LARGE SCALE GENOMIC DNA]</scope>
    <source>
        <strain evidence="2">cv. HL8</strain>
    </source>
</reference>
<protein>
    <recommendedName>
        <fullName evidence="3">Ankyrin repeat protein</fullName>
    </recommendedName>
</protein>
<sequence>MKDFCLGTKINILRKRNVGNTALTYAAATGNVKIAEMMLEENPELPNLGRGVKSLSMAAFLGHSQMVQRLYPVTTIDNPDDRDDIFINCVRKDVYGKHKLL</sequence>
<gene>
    <name evidence="1" type="ORF">CFP56_010221</name>
</gene>
<organism evidence="1 2">
    <name type="scientific">Quercus suber</name>
    <name type="common">Cork oak</name>
    <dbReference type="NCBI Taxonomy" id="58331"/>
    <lineage>
        <taxon>Eukaryota</taxon>
        <taxon>Viridiplantae</taxon>
        <taxon>Streptophyta</taxon>
        <taxon>Embryophyta</taxon>
        <taxon>Tracheophyta</taxon>
        <taxon>Spermatophyta</taxon>
        <taxon>Magnoliopsida</taxon>
        <taxon>eudicotyledons</taxon>
        <taxon>Gunneridae</taxon>
        <taxon>Pentapetalae</taxon>
        <taxon>rosids</taxon>
        <taxon>fabids</taxon>
        <taxon>Fagales</taxon>
        <taxon>Fagaceae</taxon>
        <taxon>Quercus</taxon>
    </lineage>
</organism>
<evidence type="ECO:0000313" key="2">
    <source>
        <dbReference type="Proteomes" id="UP000237347"/>
    </source>
</evidence>
<keyword evidence="2" id="KW-1185">Reference proteome</keyword>
<evidence type="ECO:0000313" key="1">
    <source>
        <dbReference type="EMBL" id="KAK7844914.1"/>
    </source>
</evidence>
<comment type="caution">
    <text evidence="1">The sequence shown here is derived from an EMBL/GenBank/DDBJ whole genome shotgun (WGS) entry which is preliminary data.</text>
</comment>
<dbReference type="InterPro" id="IPR036770">
    <property type="entry name" value="Ankyrin_rpt-contain_sf"/>
</dbReference>
<dbReference type="SUPFAM" id="SSF48403">
    <property type="entry name" value="Ankyrin repeat"/>
    <property type="match status" value="1"/>
</dbReference>
<name>A0AAW0L049_QUESU</name>
<proteinExistence type="predicted"/>
<evidence type="ECO:0008006" key="3">
    <source>
        <dbReference type="Google" id="ProtNLM"/>
    </source>
</evidence>
<dbReference type="AlphaFoldDB" id="A0AAW0L049"/>
<dbReference type="EMBL" id="PKMF04000178">
    <property type="protein sequence ID" value="KAK7844914.1"/>
    <property type="molecule type" value="Genomic_DNA"/>
</dbReference>
<dbReference type="Proteomes" id="UP000237347">
    <property type="component" value="Unassembled WGS sequence"/>
</dbReference>